<name>A0ABR3AGQ0_9AGAR</name>
<feature type="region of interest" description="Disordered" evidence="1">
    <location>
        <begin position="14"/>
        <end position="105"/>
    </location>
</feature>
<dbReference type="Proteomes" id="UP001437256">
    <property type="component" value="Unassembled WGS sequence"/>
</dbReference>
<sequence length="105" mass="11264">MLDIKSSHIMSLNHTLHSGSSAGGPGDYCTHPPVAVDTTLPGTHATPPPSTATKPQKRDFLTPPSTSTPSPLSSPSNPKHPSRNRNHTRRTSRNAHPILFAQLQM</sequence>
<reference evidence="2 3" key="1">
    <citation type="submission" date="2024-05" db="EMBL/GenBank/DDBJ databases">
        <title>A draft genome resource for the thread blight pathogen Marasmius tenuissimus strain MS-2.</title>
        <authorList>
            <person name="Yulfo-Soto G.E."/>
            <person name="Baruah I.K."/>
            <person name="Amoako-Attah I."/>
            <person name="Bukari Y."/>
            <person name="Meinhardt L.W."/>
            <person name="Bailey B.A."/>
            <person name="Cohen S.P."/>
        </authorList>
    </citation>
    <scope>NUCLEOTIDE SEQUENCE [LARGE SCALE GENOMIC DNA]</scope>
    <source>
        <strain evidence="2 3">MS-2</strain>
    </source>
</reference>
<evidence type="ECO:0000256" key="1">
    <source>
        <dbReference type="SAM" id="MobiDB-lite"/>
    </source>
</evidence>
<protein>
    <submittedName>
        <fullName evidence="2">Uncharacterized protein</fullName>
    </submittedName>
</protein>
<keyword evidence="3" id="KW-1185">Reference proteome</keyword>
<proteinExistence type="predicted"/>
<organism evidence="2 3">
    <name type="scientific">Marasmius tenuissimus</name>
    <dbReference type="NCBI Taxonomy" id="585030"/>
    <lineage>
        <taxon>Eukaryota</taxon>
        <taxon>Fungi</taxon>
        <taxon>Dikarya</taxon>
        <taxon>Basidiomycota</taxon>
        <taxon>Agaricomycotina</taxon>
        <taxon>Agaricomycetes</taxon>
        <taxon>Agaricomycetidae</taxon>
        <taxon>Agaricales</taxon>
        <taxon>Marasmiineae</taxon>
        <taxon>Marasmiaceae</taxon>
        <taxon>Marasmius</taxon>
    </lineage>
</organism>
<dbReference type="EMBL" id="JBBXMP010000002">
    <property type="protein sequence ID" value="KAL0071757.1"/>
    <property type="molecule type" value="Genomic_DNA"/>
</dbReference>
<accession>A0ABR3AGQ0</accession>
<evidence type="ECO:0000313" key="3">
    <source>
        <dbReference type="Proteomes" id="UP001437256"/>
    </source>
</evidence>
<gene>
    <name evidence="2" type="ORF">AAF712_000679</name>
</gene>
<feature type="non-terminal residue" evidence="2">
    <location>
        <position position="105"/>
    </location>
</feature>
<evidence type="ECO:0000313" key="2">
    <source>
        <dbReference type="EMBL" id="KAL0071757.1"/>
    </source>
</evidence>
<comment type="caution">
    <text evidence="2">The sequence shown here is derived from an EMBL/GenBank/DDBJ whole genome shotgun (WGS) entry which is preliminary data.</text>
</comment>
<feature type="compositionally biased region" description="Basic residues" evidence="1">
    <location>
        <begin position="80"/>
        <end position="93"/>
    </location>
</feature>
<feature type="compositionally biased region" description="Low complexity" evidence="1">
    <location>
        <begin position="62"/>
        <end position="79"/>
    </location>
</feature>